<proteinExistence type="inferred from homology"/>
<dbReference type="PROSITE" id="PS50096">
    <property type="entry name" value="IQ"/>
    <property type="match status" value="1"/>
</dbReference>
<accession>A0A9N7MIV0</accession>
<dbReference type="CDD" id="cd23767">
    <property type="entry name" value="IQCD"/>
    <property type="match status" value="1"/>
</dbReference>
<dbReference type="SMART" id="SM00015">
    <property type="entry name" value="IQ"/>
    <property type="match status" value="1"/>
</dbReference>
<dbReference type="GO" id="GO:0005516">
    <property type="term" value="F:calmodulin binding"/>
    <property type="evidence" value="ECO:0007669"/>
    <property type="project" value="UniProtKB-KW"/>
</dbReference>
<evidence type="ECO:0000313" key="5">
    <source>
        <dbReference type="Proteomes" id="UP001153555"/>
    </source>
</evidence>
<dbReference type="Pfam" id="PF00612">
    <property type="entry name" value="IQ"/>
    <property type="match status" value="1"/>
</dbReference>
<keyword evidence="5" id="KW-1185">Reference proteome</keyword>
<dbReference type="Proteomes" id="UP001153555">
    <property type="component" value="Unassembled WGS sequence"/>
</dbReference>
<protein>
    <submittedName>
        <fullName evidence="4">IQ-domain 10</fullName>
    </submittedName>
</protein>
<evidence type="ECO:0000256" key="2">
    <source>
        <dbReference type="ARBA" id="ARBA00024341"/>
    </source>
</evidence>
<evidence type="ECO:0000256" key="1">
    <source>
        <dbReference type="ARBA" id="ARBA00022860"/>
    </source>
</evidence>
<name>A0A9N7MIV0_STRHE</name>
<dbReference type="Gene3D" id="1.20.5.190">
    <property type="match status" value="1"/>
</dbReference>
<dbReference type="AlphaFoldDB" id="A0A9N7MIV0"/>
<dbReference type="OrthoDB" id="1923765at2759"/>
<dbReference type="PANTHER" id="PTHR32295">
    <property type="entry name" value="IQ-DOMAIN 5-RELATED"/>
    <property type="match status" value="1"/>
</dbReference>
<dbReference type="EMBL" id="CACSLK010003174">
    <property type="protein sequence ID" value="CAA0808691.1"/>
    <property type="molecule type" value="Genomic_DNA"/>
</dbReference>
<reference evidence="4" key="1">
    <citation type="submission" date="2019-12" db="EMBL/GenBank/DDBJ databases">
        <authorList>
            <person name="Scholes J."/>
        </authorList>
    </citation>
    <scope>NUCLEOTIDE SEQUENCE</scope>
</reference>
<evidence type="ECO:0000256" key="3">
    <source>
        <dbReference type="SAM" id="MobiDB-lite"/>
    </source>
</evidence>
<feature type="region of interest" description="Disordered" evidence="3">
    <location>
        <begin position="206"/>
        <end position="247"/>
    </location>
</feature>
<dbReference type="InterPro" id="IPR000048">
    <property type="entry name" value="IQ_motif_EF-hand-BS"/>
</dbReference>
<comment type="caution">
    <text evidence="4">The sequence shown here is derived from an EMBL/GenBank/DDBJ whole genome shotgun (WGS) entry which is preliminary data.</text>
</comment>
<dbReference type="PANTHER" id="PTHR32295:SF134">
    <property type="entry name" value="PROTEIN IQ-DOMAIN 10"/>
    <property type="match status" value="1"/>
</dbReference>
<sequence length="247" mass="28294">MQKNQISNKDSTFLGIYGTSKKNTKLRHLTQDDAATKIQCAYRAYKARKGLRRLKGIVKFRGALEEGHSVKKQAASALNHIHLWSRVQAEIKARWLGMVLDSRNRQKKLENQLKLDAKLHELEVEWSGGPETMEEIVKRIKEREAAAAKRERTMAYAFSHQWRASSNQYFGQSYYDISKESWGWSWKERWIAARPWENRYRPSLVNKVETKQKTSESVSKSVKKASTDGKASAHARKASGVSQVAAA</sequence>
<evidence type="ECO:0000313" key="4">
    <source>
        <dbReference type="EMBL" id="CAA0808691.1"/>
    </source>
</evidence>
<gene>
    <name evidence="4" type="ORF">SHERM_10919</name>
</gene>
<keyword evidence="1" id="KW-0112">Calmodulin-binding</keyword>
<organism evidence="4 5">
    <name type="scientific">Striga hermonthica</name>
    <name type="common">Purple witchweed</name>
    <name type="synonym">Buchnera hermonthica</name>
    <dbReference type="NCBI Taxonomy" id="68872"/>
    <lineage>
        <taxon>Eukaryota</taxon>
        <taxon>Viridiplantae</taxon>
        <taxon>Streptophyta</taxon>
        <taxon>Embryophyta</taxon>
        <taxon>Tracheophyta</taxon>
        <taxon>Spermatophyta</taxon>
        <taxon>Magnoliopsida</taxon>
        <taxon>eudicotyledons</taxon>
        <taxon>Gunneridae</taxon>
        <taxon>Pentapetalae</taxon>
        <taxon>asterids</taxon>
        <taxon>lamiids</taxon>
        <taxon>Lamiales</taxon>
        <taxon>Orobanchaceae</taxon>
        <taxon>Buchnereae</taxon>
        <taxon>Striga</taxon>
    </lineage>
</organism>
<comment type="similarity">
    <text evidence="2">Belongs to the IQD family.</text>
</comment>